<evidence type="ECO:0000259" key="2">
    <source>
        <dbReference type="Pfam" id="PF13152"/>
    </source>
</evidence>
<feature type="domain" description="DUF3967" evidence="2">
    <location>
        <begin position="170"/>
        <end position="204"/>
    </location>
</feature>
<dbReference type="RefSeq" id="WP_098226920.1">
    <property type="nucleotide sequence ID" value="NZ_NUBY01000097.1"/>
</dbReference>
<evidence type="ECO:0000313" key="3">
    <source>
        <dbReference type="EMBL" id="PEQ03375.1"/>
    </source>
</evidence>
<comment type="caution">
    <text evidence="3">The sequence shown here is derived from an EMBL/GenBank/DDBJ whole genome shotgun (WGS) entry which is preliminary data.</text>
</comment>
<feature type="coiled-coil region" evidence="1">
    <location>
        <begin position="137"/>
        <end position="165"/>
    </location>
</feature>
<evidence type="ECO:0000256" key="1">
    <source>
        <dbReference type="SAM" id="Coils"/>
    </source>
</evidence>
<organism evidence="3 4">
    <name type="scientific">Bacillus toyonensis</name>
    <dbReference type="NCBI Taxonomy" id="155322"/>
    <lineage>
        <taxon>Bacteria</taxon>
        <taxon>Bacillati</taxon>
        <taxon>Bacillota</taxon>
        <taxon>Bacilli</taxon>
        <taxon>Bacillales</taxon>
        <taxon>Bacillaceae</taxon>
        <taxon>Bacillus</taxon>
        <taxon>Bacillus cereus group</taxon>
    </lineage>
</organism>
<reference evidence="3 4" key="1">
    <citation type="submission" date="2017-09" db="EMBL/GenBank/DDBJ databases">
        <title>Large-scale bioinformatics analysis of Bacillus genomes uncovers conserved roles of natural products in bacterial physiology.</title>
        <authorList>
            <consortium name="Agbiome Team Llc"/>
            <person name="Bleich R.M."/>
            <person name="Grubbs K.J."/>
            <person name="Santa Maria K.C."/>
            <person name="Allen S.E."/>
            <person name="Farag S."/>
            <person name="Shank E.A."/>
            <person name="Bowers A."/>
        </authorList>
    </citation>
    <scope>NUCLEOTIDE SEQUENCE [LARGE SCALE GENOMIC DNA]</scope>
    <source>
        <strain evidence="3 4">AFS021349</strain>
    </source>
</reference>
<dbReference type="Pfam" id="PF13152">
    <property type="entry name" value="DUF3967"/>
    <property type="match status" value="1"/>
</dbReference>
<name>A0A2A8HDJ7_9BACI</name>
<evidence type="ECO:0000313" key="4">
    <source>
        <dbReference type="Proteomes" id="UP000220841"/>
    </source>
</evidence>
<accession>A0A2A8HDJ7</accession>
<dbReference type="InterPro" id="IPR025052">
    <property type="entry name" value="DUF3967"/>
</dbReference>
<dbReference type="Proteomes" id="UP000220841">
    <property type="component" value="Unassembled WGS sequence"/>
</dbReference>
<keyword evidence="1" id="KW-0175">Coiled coil</keyword>
<dbReference type="Gene3D" id="1.10.1660.10">
    <property type="match status" value="1"/>
</dbReference>
<dbReference type="AlphaFoldDB" id="A0A2A8HDJ7"/>
<dbReference type="EMBL" id="NUBY01000097">
    <property type="protein sequence ID" value="PEQ03375.1"/>
    <property type="molecule type" value="Genomic_DNA"/>
</dbReference>
<protein>
    <recommendedName>
        <fullName evidence="2">DUF3967 domain-containing protein</fullName>
    </recommendedName>
</protein>
<gene>
    <name evidence="3" type="ORF">CN585_18435</name>
</gene>
<sequence length="206" mass="24354">MDQEQWNGNRDSLEKSYWTKEVAETLGISDSYLRKWCLELEKNGYKFIKVKDGKNRENRAFTEHDLIALRKFQSLIGNAGTTRSTAAKVIAEEYSSEDRNGGTGTVPAPLIRDNDREKALEELKQLAFNVWKDELKLELVKEIKQELKEEIQQHMKEEMQSAEERLGERLKSHDELFMQTIREQQETKKMLAAAQEKRKWWKFWIK</sequence>
<proteinExistence type="predicted"/>